<dbReference type="EMBL" id="CP143809">
    <property type="protein sequence ID" value="WVO21478.1"/>
    <property type="molecule type" value="Genomic_DNA"/>
</dbReference>
<proteinExistence type="predicted"/>
<sequence>MPHCFPNQDSLDSHCSQLLSSNFLSYLNKGFIQLTDQPLLTTTPSIAGSFDYLDPTTRNTAYPTPFCIIGSFHSISISNLLVFYLAAGLPSSKGTGLTKLHLSCHITNAVSFAGLFGPLNKHFKFRRLGNARLEASVRPGNARTPTRAKLLDDQFNH</sequence>
<evidence type="ECO:0000313" key="3">
    <source>
        <dbReference type="Proteomes" id="UP001432216"/>
    </source>
</evidence>
<gene>
    <name evidence="2" type="ORF">IAS62_002787</name>
</gene>
<organism evidence="2 3">
    <name type="scientific">Cryptococcus decagattii</name>
    <dbReference type="NCBI Taxonomy" id="1859122"/>
    <lineage>
        <taxon>Eukaryota</taxon>
        <taxon>Fungi</taxon>
        <taxon>Dikarya</taxon>
        <taxon>Basidiomycota</taxon>
        <taxon>Agaricomycotina</taxon>
        <taxon>Tremellomycetes</taxon>
        <taxon>Tremellales</taxon>
        <taxon>Cryptococcaceae</taxon>
        <taxon>Cryptococcus</taxon>
        <taxon>Cryptococcus gattii species complex</taxon>
    </lineage>
</organism>
<reference evidence="2 3" key="1">
    <citation type="submission" date="2024-01" db="EMBL/GenBank/DDBJ databases">
        <title>Comparative genomics of Cryptococcus and Kwoniella reveals pathogenesis evolution and contrasting modes of karyotype evolution via chromosome fusion or intercentromeric recombination.</title>
        <authorList>
            <person name="Coelho M.A."/>
            <person name="David-Palma M."/>
            <person name="Shea T."/>
            <person name="Bowers K."/>
            <person name="McGinley-Smith S."/>
            <person name="Mohammad A.W."/>
            <person name="Gnirke A."/>
            <person name="Yurkov A.M."/>
            <person name="Nowrousian M."/>
            <person name="Sun S."/>
            <person name="Cuomo C.A."/>
            <person name="Heitman J."/>
        </authorList>
    </citation>
    <scope>NUCLEOTIDE SEQUENCE [LARGE SCALE GENOMIC DNA]</scope>
    <source>
        <strain evidence="2 3">7685027</strain>
    </source>
</reference>
<name>A0ABZ2ASI0_9TREE</name>
<feature type="region of interest" description="Disordered" evidence="1">
    <location>
        <begin position="137"/>
        <end position="157"/>
    </location>
</feature>
<evidence type="ECO:0000313" key="2">
    <source>
        <dbReference type="EMBL" id="WVO21478.1"/>
    </source>
</evidence>
<protein>
    <submittedName>
        <fullName evidence="2">Uncharacterized protein</fullName>
    </submittedName>
</protein>
<keyword evidence="3" id="KW-1185">Reference proteome</keyword>
<dbReference type="GeneID" id="89989560"/>
<evidence type="ECO:0000256" key="1">
    <source>
        <dbReference type="SAM" id="MobiDB-lite"/>
    </source>
</evidence>
<dbReference type="RefSeq" id="XP_064720717.1">
    <property type="nucleotide sequence ID" value="XM_064864645.1"/>
</dbReference>
<dbReference type="Proteomes" id="UP001432216">
    <property type="component" value="Chromosome 4"/>
</dbReference>
<accession>A0ABZ2ASI0</accession>